<feature type="region of interest" description="Disordered" evidence="9">
    <location>
        <begin position="277"/>
        <end position="338"/>
    </location>
</feature>
<protein>
    <submittedName>
        <fullName evidence="12">Variant surface glycoprotein</fullName>
    </submittedName>
</protein>
<evidence type="ECO:0000256" key="10">
    <source>
        <dbReference type="SAM" id="SignalP"/>
    </source>
</evidence>
<dbReference type="AlphaFoldDB" id="F9WBT3"/>
<keyword evidence="3" id="KW-1003">Cell membrane</keyword>
<keyword evidence="13" id="KW-1185">Reference proteome</keyword>
<evidence type="ECO:0000256" key="2">
    <source>
        <dbReference type="ARBA" id="ARBA00004609"/>
    </source>
</evidence>
<dbReference type="VEuPathDB" id="TriTrypDB:TcIL3000_0_53120"/>
<keyword evidence="6" id="KW-0472">Membrane</keyword>
<proteinExistence type="predicted"/>
<feature type="domain" description="Trypanosome variant surface glycoprotein B-type N-terminal" evidence="11">
    <location>
        <begin position="34"/>
        <end position="244"/>
    </location>
</feature>
<evidence type="ECO:0000259" key="11">
    <source>
        <dbReference type="Pfam" id="PF13206"/>
    </source>
</evidence>
<evidence type="ECO:0000256" key="9">
    <source>
        <dbReference type="SAM" id="MobiDB-lite"/>
    </source>
</evidence>
<evidence type="ECO:0000256" key="4">
    <source>
        <dbReference type="ARBA" id="ARBA00022622"/>
    </source>
</evidence>
<evidence type="ECO:0000313" key="12">
    <source>
        <dbReference type="EMBL" id="CCD14719.1"/>
    </source>
</evidence>
<keyword evidence="4" id="KW-0336">GPI-anchor</keyword>
<dbReference type="Proteomes" id="UP000000702">
    <property type="component" value="Unassembled WGS sequence"/>
</dbReference>
<keyword evidence="5 10" id="KW-0732">Signal</keyword>
<accession>F9WBT3</accession>
<comment type="subcellular location">
    <subcellularLocation>
        <location evidence="2">Cell membrane</location>
        <topology evidence="2">Lipid-anchor</topology>
        <topology evidence="2">GPI-anchor</topology>
    </subcellularLocation>
</comment>
<dbReference type="InterPro" id="IPR025932">
    <property type="entry name" value="Trypano_VSG_B_N_dom"/>
</dbReference>
<evidence type="ECO:0000256" key="8">
    <source>
        <dbReference type="ARBA" id="ARBA00023288"/>
    </source>
</evidence>
<evidence type="ECO:0000256" key="7">
    <source>
        <dbReference type="ARBA" id="ARBA00023180"/>
    </source>
</evidence>
<evidence type="ECO:0000256" key="3">
    <source>
        <dbReference type="ARBA" id="ARBA00022475"/>
    </source>
</evidence>
<gene>
    <name evidence="12" type="ORF">TCIL3000_0_53120</name>
</gene>
<dbReference type="Pfam" id="PF13206">
    <property type="entry name" value="VSG_B"/>
    <property type="match status" value="1"/>
</dbReference>
<reference evidence="13" key="1">
    <citation type="submission" date="2011-07" db="EMBL/GenBank/DDBJ databases">
        <title>Divergent evolution of antigenic variation in African trypanosomes.</title>
        <authorList>
            <person name="Jackson A.P."/>
            <person name="Berry A."/>
            <person name="Allison H.C."/>
            <person name="Burton P."/>
            <person name="Anderson J."/>
            <person name="Aslett M."/>
            <person name="Brown R."/>
            <person name="Corton N."/>
            <person name="Harris D."/>
            <person name="Hauser H."/>
            <person name="Gamble J."/>
            <person name="Gilderthorp R."/>
            <person name="McQuillan J."/>
            <person name="Quail M.A."/>
            <person name="Sanders M."/>
            <person name="Van Tonder A."/>
            <person name="Ginger M.L."/>
            <person name="Donelson J.E."/>
            <person name="Field M.C."/>
            <person name="Barry J.D."/>
            <person name="Berriman M."/>
            <person name="Hertz-Fowler C."/>
        </authorList>
    </citation>
    <scope>NUCLEOTIDE SEQUENCE [LARGE SCALE GENOMIC DNA]</scope>
    <source>
        <strain evidence="13">IL3000</strain>
    </source>
</reference>
<dbReference type="GO" id="GO:0098552">
    <property type="term" value="C:side of membrane"/>
    <property type="evidence" value="ECO:0007669"/>
    <property type="project" value="UniProtKB-KW"/>
</dbReference>
<name>F9WBT3_TRYCI</name>
<feature type="compositionally biased region" description="Polar residues" evidence="9">
    <location>
        <begin position="302"/>
        <end position="312"/>
    </location>
</feature>
<dbReference type="EMBL" id="CAEQ01001625">
    <property type="protein sequence ID" value="CCD14719.1"/>
    <property type="molecule type" value="Genomic_DNA"/>
</dbReference>
<sequence length="358" mass="39437">MREYVMLFSFIPLMVEFSLCHDNAEYRLLCNVFKSAEWALNNSIRNGQLKEAIHGESSKAQFDKQGTIKSLGIRCGGQLSGRAVVCTSRSGGHGGDGCFSRSLVGTILCVCTPGKTGINQNCGAIEFRDKMWHGGFGSAGQRLDEKKDLFRKVWQAFIKNCRNGVQYNRGTVGQLENLKKSIKSITESFKNSDSHFYLGGGNEKNVCGAETVEDTCAKYERRGGRAEIPWVEKIENALGELEILRKTTVVSVQEPGNAHSTCGDVSPAKPARVNEGISEKQVQNEHTLEETDLQTSDKESESVTTGGTISVTEQHRRRKRSTSNSLSTSEIPHLASNPNEDGIFLTCPRWLLLAVLLI</sequence>
<evidence type="ECO:0000256" key="5">
    <source>
        <dbReference type="ARBA" id="ARBA00022729"/>
    </source>
</evidence>
<evidence type="ECO:0000256" key="1">
    <source>
        <dbReference type="ARBA" id="ARBA00002523"/>
    </source>
</evidence>
<feature type="compositionally biased region" description="Basic and acidic residues" evidence="9">
    <location>
        <begin position="282"/>
        <end position="301"/>
    </location>
</feature>
<organism evidence="12 13">
    <name type="scientific">Trypanosoma congolense (strain IL3000)</name>
    <dbReference type="NCBI Taxonomy" id="1068625"/>
    <lineage>
        <taxon>Eukaryota</taxon>
        <taxon>Discoba</taxon>
        <taxon>Euglenozoa</taxon>
        <taxon>Kinetoplastea</taxon>
        <taxon>Metakinetoplastina</taxon>
        <taxon>Trypanosomatida</taxon>
        <taxon>Trypanosomatidae</taxon>
        <taxon>Trypanosoma</taxon>
        <taxon>Nannomonas</taxon>
    </lineage>
</organism>
<keyword evidence="8" id="KW-0449">Lipoprotein</keyword>
<dbReference type="GO" id="GO:0005886">
    <property type="term" value="C:plasma membrane"/>
    <property type="evidence" value="ECO:0007669"/>
    <property type="project" value="UniProtKB-SubCell"/>
</dbReference>
<feature type="chain" id="PRO_5003388949" evidence="10">
    <location>
        <begin position="21"/>
        <end position="358"/>
    </location>
</feature>
<reference evidence="12 13" key="2">
    <citation type="journal article" date="2012" name="Proc. Natl. Acad. Sci. U.S.A.">
        <title>Antigenic diversity is generated by distinct evolutionary mechanisms in African trypanosome species.</title>
        <authorList>
            <person name="Jackson A.P."/>
            <person name="Berry A."/>
            <person name="Aslett M."/>
            <person name="Allison H.C."/>
            <person name="Burton P."/>
            <person name="Vavrova-Anderson J."/>
            <person name="Brown R."/>
            <person name="Browne H."/>
            <person name="Corton N."/>
            <person name="Hauser H."/>
            <person name="Gamble J."/>
            <person name="Gilderthorp R."/>
            <person name="Marcello L."/>
            <person name="McQuillan J."/>
            <person name="Otto T.D."/>
            <person name="Quail M.A."/>
            <person name="Sanders M.J."/>
            <person name="van Tonder A."/>
            <person name="Ginger M.L."/>
            <person name="Field M.C."/>
            <person name="Barry J.D."/>
            <person name="Hertz-Fowler C."/>
            <person name="Berriman M."/>
        </authorList>
    </citation>
    <scope>NUCLEOTIDE SEQUENCE [LARGE SCALE GENOMIC DNA]</scope>
    <source>
        <strain evidence="12 13">IL3000</strain>
    </source>
</reference>
<evidence type="ECO:0000313" key="13">
    <source>
        <dbReference type="Proteomes" id="UP000000702"/>
    </source>
</evidence>
<keyword evidence="7" id="KW-0325">Glycoprotein</keyword>
<comment type="function">
    <text evidence="1">VSG forms a coat on the surface of the parasite. The trypanosome evades the immune response of the host by expressing a series of antigenically distinct VSGs from an estimated 1000 VSG genes.</text>
</comment>
<evidence type="ECO:0000256" key="6">
    <source>
        <dbReference type="ARBA" id="ARBA00023136"/>
    </source>
</evidence>
<feature type="signal peptide" evidence="10">
    <location>
        <begin position="1"/>
        <end position="20"/>
    </location>
</feature>
<comment type="caution">
    <text evidence="12">The sequence shown here is derived from an EMBL/GenBank/DDBJ whole genome shotgun (WGS) entry which is preliminary data.</text>
</comment>